<evidence type="ECO:0000313" key="1">
    <source>
        <dbReference type="EMBL" id="MXP45709.1"/>
    </source>
</evidence>
<dbReference type="Proteomes" id="UP000431922">
    <property type="component" value="Unassembled WGS sequence"/>
</dbReference>
<gene>
    <name evidence="1" type="ORF">GRI65_14745</name>
</gene>
<proteinExistence type="predicted"/>
<dbReference type="AlphaFoldDB" id="A0A845BDR6"/>
<keyword evidence="2" id="KW-1185">Reference proteome</keyword>
<sequence length="128" mass="14344">MPLRITPEQAVINAAQSENGITGVFEMVVRGTGRENGRLFLNSQPDYRDPRSLTVAVSPKVERELEDRLGGPLVDAVSSKTIAVRGTARTTRIWFYANGRSTDKFYFQTHVNLERARDLTVSGEHAFY</sequence>
<dbReference type="OrthoDB" id="9150126at2"/>
<organism evidence="1 2">
    <name type="scientific">Allopontixanthobacter sediminis</name>
    <dbReference type="NCBI Taxonomy" id="1689985"/>
    <lineage>
        <taxon>Bacteria</taxon>
        <taxon>Pseudomonadati</taxon>
        <taxon>Pseudomonadota</taxon>
        <taxon>Alphaproteobacteria</taxon>
        <taxon>Sphingomonadales</taxon>
        <taxon>Erythrobacteraceae</taxon>
        <taxon>Allopontixanthobacter</taxon>
    </lineage>
</organism>
<name>A0A845BDR6_9SPHN</name>
<accession>A0A845BDR6</accession>
<evidence type="ECO:0000313" key="2">
    <source>
        <dbReference type="Proteomes" id="UP000431922"/>
    </source>
</evidence>
<dbReference type="EMBL" id="WTYL01000005">
    <property type="protein sequence ID" value="MXP45709.1"/>
    <property type="molecule type" value="Genomic_DNA"/>
</dbReference>
<protein>
    <submittedName>
        <fullName evidence="1">Uncharacterized protein</fullName>
    </submittedName>
</protein>
<dbReference type="RefSeq" id="WP_160757350.1">
    <property type="nucleotide sequence ID" value="NZ_WTYL01000005.1"/>
</dbReference>
<comment type="caution">
    <text evidence="1">The sequence shown here is derived from an EMBL/GenBank/DDBJ whole genome shotgun (WGS) entry which is preliminary data.</text>
</comment>
<reference evidence="1 2" key="1">
    <citation type="submission" date="2019-12" db="EMBL/GenBank/DDBJ databases">
        <title>Genomic-based taxomic classification of the family Erythrobacteraceae.</title>
        <authorList>
            <person name="Xu L."/>
        </authorList>
    </citation>
    <scope>NUCLEOTIDE SEQUENCE [LARGE SCALE GENOMIC DNA]</scope>
    <source>
        <strain evidence="1 2">KCTC 42453</strain>
    </source>
</reference>